<protein>
    <submittedName>
        <fullName evidence="3">Methyltransferase family protein</fullName>
    </submittedName>
</protein>
<dbReference type="InterPro" id="IPR029063">
    <property type="entry name" value="SAM-dependent_MTases_sf"/>
</dbReference>
<dbReference type="AlphaFoldDB" id="A0A336JRA8"/>
<dbReference type="EMBL" id="UFQQ01000005">
    <property type="protein sequence ID" value="SSW90144.1"/>
    <property type="molecule type" value="Genomic_DNA"/>
</dbReference>
<dbReference type="GO" id="GO:0032259">
    <property type="term" value="P:methylation"/>
    <property type="evidence" value="ECO:0007669"/>
    <property type="project" value="UniProtKB-KW"/>
</dbReference>
<evidence type="ECO:0000259" key="1">
    <source>
        <dbReference type="Pfam" id="PF08241"/>
    </source>
</evidence>
<accession>A0A336JRA8</accession>
<evidence type="ECO:0000313" key="2">
    <source>
        <dbReference type="EMBL" id="RED38119.1"/>
    </source>
</evidence>
<keyword evidence="5" id="KW-1185">Reference proteome</keyword>
<dbReference type="RefSeq" id="WP_114357246.1">
    <property type="nucleotide sequence ID" value="NZ_QRDT01000005.1"/>
</dbReference>
<dbReference type="Gene3D" id="3.40.50.150">
    <property type="entry name" value="Vaccinia Virus protein VP39"/>
    <property type="match status" value="1"/>
</dbReference>
<keyword evidence="3" id="KW-0489">Methyltransferase</keyword>
<dbReference type="PANTHER" id="PTHR43464">
    <property type="entry name" value="METHYLTRANSFERASE"/>
    <property type="match status" value="1"/>
</dbReference>
<dbReference type="EMBL" id="QRDT01000005">
    <property type="protein sequence ID" value="RED38119.1"/>
    <property type="molecule type" value="Genomic_DNA"/>
</dbReference>
<dbReference type="SUPFAM" id="SSF53335">
    <property type="entry name" value="S-adenosyl-L-methionine-dependent methyltransferases"/>
    <property type="match status" value="1"/>
</dbReference>
<dbReference type="InterPro" id="IPR013216">
    <property type="entry name" value="Methyltransf_11"/>
</dbReference>
<feature type="domain" description="Methyltransferase type 11" evidence="1">
    <location>
        <begin position="79"/>
        <end position="171"/>
    </location>
</feature>
<dbReference type="OrthoDB" id="9808140at2"/>
<organism evidence="3 4">
    <name type="scientific">Rhodopseudomonas pentothenatexigens</name>
    <dbReference type="NCBI Taxonomy" id="999699"/>
    <lineage>
        <taxon>Bacteria</taxon>
        <taxon>Pseudomonadati</taxon>
        <taxon>Pseudomonadota</taxon>
        <taxon>Alphaproteobacteria</taxon>
        <taxon>Hyphomicrobiales</taxon>
        <taxon>Nitrobacteraceae</taxon>
        <taxon>Rhodopseudomonas</taxon>
    </lineage>
</organism>
<dbReference type="Proteomes" id="UP000256343">
    <property type="component" value="Unassembled WGS sequence"/>
</dbReference>
<evidence type="ECO:0000313" key="4">
    <source>
        <dbReference type="Proteomes" id="UP000252631"/>
    </source>
</evidence>
<dbReference type="Proteomes" id="UP000252631">
    <property type="component" value="Unassembled WGS sequence"/>
</dbReference>
<proteinExistence type="predicted"/>
<evidence type="ECO:0000313" key="5">
    <source>
        <dbReference type="Proteomes" id="UP000256343"/>
    </source>
</evidence>
<reference evidence="3 4" key="1">
    <citation type="submission" date="2017-08" db="EMBL/GenBank/DDBJ databases">
        <authorList>
            <person name="de Groot N.N."/>
        </authorList>
    </citation>
    <scope>NUCLEOTIDE SEQUENCE [LARGE SCALE GENOMIC DNA]</scope>
    <source>
        <strain evidence="3 4">JA575</strain>
    </source>
</reference>
<dbReference type="CDD" id="cd02440">
    <property type="entry name" value="AdoMet_MTases"/>
    <property type="match status" value="1"/>
</dbReference>
<name>A0A336JRA8_9BRAD</name>
<gene>
    <name evidence="2" type="ORF">BJ125_105198</name>
    <name evidence="3" type="ORF">SAMN05892882_105198</name>
</gene>
<dbReference type="PANTHER" id="PTHR43464:SF83">
    <property type="entry name" value="MALONYL-[ACYL-CARRIER PROTEIN] O-METHYLTRANSFERASE"/>
    <property type="match status" value="1"/>
</dbReference>
<keyword evidence="3" id="KW-0808">Transferase</keyword>
<dbReference type="GO" id="GO:0008757">
    <property type="term" value="F:S-adenosylmethionine-dependent methyltransferase activity"/>
    <property type="evidence" value="ECO:0007669"/>
    <property type="project" value="InterPro"/>
</dbReference>
<dbReference type="Pfam" id="PF08241">
    <property type="entry name" value="Methyltransf_11"/>
    <property type="match status" value="1"/>
</dbReference>
<reference evidence="2 5" key="2">
    <citation type="submission" date="2018-07" db="EMBL/GenBank/DDBJ databases">
        <title>Genomic Encyclopedia of Archaeal and Bacterial Type Strains, Phase II (KMG-II): from individual species to whole genera.</title>
        <authorList>
            <person name="Goeker M."/>
        </authorList>
    </citation>
    <scope>NUCLEOTIDE SEQUENCE [LARGE SCALE GENOMIC DNA]</scope>
    <source>
        <strain evidence="2 5">JA575</strain>
    </source>
</reference>
<evidence type="ECO:0000313" key="3">
    <source>
        <dbReference type="EMBL" id="SSW90144.1"/>
    </source>
</evidence>
<sequence>MGQEIDLLVNYPRTKRNVDERGQTKSEEDRAIARKFGKEFFDGDRRHGYGGFNYMPRFWQPVIPTFQQHFGLDASSSVLDVGCAKGFMLHDMAELIPGITVKGVDVSDYAIAHAIDDMKPHLSVASATKLPFPDKSFDVVISINTVHNLVRDDCATALREIERVARKGAFITVDAYRDDEEKRRMMAWNLTAQTIMHVDEWKAFFAQVGYTGDYYWFIP</sequence>